<name>A0A4Y8CY17_9HELO</name>
<proteinExistence type="predicted"/>
<evidence type="ECO:0000313" key="2">
    <source>
        <dbReference type="EMBL" id="TEY54691.1"/>
    </source>
</evidence>
<gene>
    <name evidence="2" type="ORF">BOTCAL_0239g00130</name>
</gene>
<dbReference type="Proteomes" id="UP000297299">
    <property type="component" value="Unassembled WGS sequence"/>
</dbReference>
<keyword evidence="1" id="KW-1133">Transmembrane helix</keyword>
<accession>A0A4Y8CY17</accession>
<dbReference type="OrthoDB" id="446723at2759"/>
<dbReference type="STRING" id="38488.A0A4Y8CY17"/>
<keyword evidence="3" id="KW-1185">Reference proteome</keyword>
<comment type="caution">
    <text evidence="2">The sequence shown here is derived from an EMBL/GenBank/DDBJ whole genome shotgun (WGS) entry which is preliminary data.</text>
</comment>
<dbReference type="AlphaFoldDB" id="A0A4Y8CY17"/>
<dbReference type="EMBL" id="PHWZ01000239">
    <property type="protein sequence ID" value="TEY54691.1"/>
    <property type="molecule type" value="Genomic_DNA"/>
</dbReference>
<keyword evidence="1" id="KW-0812">Transmembrane</keyword>
<keyword evidence="1" id="KW-0472">Membrane</keyword>
<sequence>MAPQAPIFKKAYLSLFLGLSFYALALLALTNPWLQRHVMYVHKLHLPQAWATDIDKPEKFGFAKNQVSPFNFTTVDGETIYAWHIMPLGLYAKHESEILKRPSGFVDDISHTKGFELLRDDPNARLIINSDCKTDIWKRGPGRTNSFISGDA</sequence>
<evidence type="ECO:0000256" key="1">
    <source>
        <dbReference type="SAM" id="Phobius"/>
    </source>
</evidence>
<reference evidence="2 3" key="1">
    <citation type="submission" date="2017-11" db="EMBL/GenBank/DDBJ databases">
        <title>Comparative genomics of Botrytis spp.</title>
        <authorList>
            <person name="Valero-Jimenez C.A."/>
            <person name="Tapia P."/>
            <person name="Veloso J."/>
            <person name="Silva-Moreno E."/>
            <person name="Staats M."/>
            <person name="Valdes J.H."/>
            <person name="Van Kan J.A.L."/>
        </authorList>
    </citation>
    <scope>NUCLEOTIDE SEQUENCE [LARGE SCALE GENOMIC DNA]</scope>
    <source>
        <strain evidence="2 3">MUCL2830</strain>
    </source>
</reference>
<protein>
    <submittedName>
        <fullName evidence="2">Uncharacterized protein</fullName>
    </submittedName>
</protein>
<evidence type="ECO:0000313" key="3">
    <source>
        <dbReference type="Proteomes" id="UP000297299"/>
    </source>
</evidence>
<organism evidence="2 3">
    <name type="scientific">Botryotinia calthae</name>
    <dbReference type="NCBI Taxonomy" id="38488"/>
    <lineage>
        <taxon>Eukaryota</taxon>
        <taxon>Fungi</taxon>
        <taxon>Dikarya</taxon>
        <taxon>Ascomycota</taxon>
        <taxon>Pezizomycotina</taxon>
        <taxon>Leotiomycetes</taxon>
        <taxon>Helotiales</taxon>
        <taxon>Sclerotiniaceae</taxon>
        <taxon>Botryotinia</taxon>
    </lineage>
</organism>
<feature type="transmembrane region" description="Helical" evidence="1">
    <location>
        <begin position="12"/>
        <end position="34"/>
    </location>
</feature>